<feature type="compositionally biased region" description="Acidic residues" evidence="3">
    <location>
        <begin position="295"/>
        <end position="305"/>
    </location>
</feature>
<dbReference type="InterPro" id="IPR001680">
    <property type="entry name" value="WD40_rpt"/>
</dbReference>
<dbReference type="AlphaFoldDB" id="A0A7R8D6E4"/>
<feature type="region of interest" description="Disordered" evidence="3">
    <location>
        <begin position="386"/>
        <end position="416"/>
    </location>
</feature>
<keyword evidence="5" id="KW-1185">Reference proteome</keyword>
<dbReference type="Pfam" id="PF00400">
    <property type="entry name" value="WD40"/>
    <property type="match status" value="2"/>
</dbReference>
<feature type="compositionally biased region" description="Low complexity" evidence="3">
    <location>
        <begin position="400"/>
        <end position="416"/>
    </location>
</feature>
<dbReference type="PANTHER" id="PTHR14107:SF16">
    <property type="entry name" value="AT02583P"/>
    <property type="match status" value="1"/>
</dbReference>
<feature type="region of interest" description="Disordered" evidence="3">
    <location>
        <begin position="292"/>
        <end position="313"/>
    </location>
</feature>
<gene>
    <name evidence="4" type="ORF">LSAA_13886</name>
</gene>
<evidence type="ECO:0000313" key="5">
    <source>
        <dbReference type="Proteomes" id="UP000675881"/>
    </source>
</evidence>
<name>A0A7R8D6E4_LEPSM</name>
<evidence type="ECO:0000256" key="1">
    <source>
        <dbReference type="ARBA" id="ARBA00022574"/>
    </source>
</evidence>
<accession>A0A7R8D6E4</accession>
<sequence>MNGAHSLEDESEIIKSSFITSEGIYRLVMTPEFSGSGRSSLNAVSVPSSAPPVRVSFLGNMMTFNFGRELFVYPYNNGSILEKPLDKRVYKGTCPTCHDFASEEEEEEEEESLSLLVKWLPGTRDLFLSSHASGHIYVYNRDLPCNLSAPTYSLLKKGDGFSVYTQTKTGKGSPSKNPICKWSIGKGSVNEFAFSPCARYLAVVGQDGYLRIFNYDAMECVGLARSYFGGLLCVSWSPDGKYIVCGGEDDLVTVYSFLEKRVVVRGQGHKSWVSVVAFDPYMSFGEVPDGFDLSASEEDRDEEDKDILKGSPTGITVSSGVLSGVSSASCHSGKSNASSPNSSLGALTNASHTSTSFSVSSKDSGVITDAASSSSNHTSLTHRLASLNFGGGDKKDKKSGGISSKSSSRSSSASVSMNTCGSSCHDRYPEETIKLGSQQCPRIYEIPVIEPLVSKKVAHERLTALVFREEYLVTACQDGFVRTWARPGKMNVGNANSLCPESPPRSSTSLSSSTCCNNNNPGSVSTTVDGTIV</sequence>
<evidence type="ECO:0000313" key="4">
    <source>
        <dbReference type="EMBL" id="CAF3016782.1"/>
    </source>
</evidence>
<organism evidence="4 5">
    <name type="scientific">Lepeophtheirus salmonis</name>
    <name type="common">Salmon louse</name>
    <name type="synonym">Caligus salmonis</name>
    <dbReference type="NCBI Taxonomy" id="72036"/>
    <lineage>
        <taxon>Eukaryota</taxon>
        <taxon>Metazoa</taxon>
        <taxon>Ecdysozoa</taxon>
        <taxon>Arthropoda</taxon>
        <taxon>Crustacea</taxon>
        <taxon>Multicrustacea</taxon>
        <taxon>Hexanauplia</taxon>
        <taxon>Copepoda</taxon>
        <taxon>Siphonostomatoida</taxon>
        <taxon>Caligidae</taxon>
        <taxon>Lepeophtheirus</taxon>
    </lineage>
</organism>
<dbReference type="Proteomes" id="UP000675881">
    <property type="component" value="Chromosome 8"/>
</dbReference>
<reference evidence="4" key="1">
    <citation type="submission" date="2021-02" db="EMBL/GenBank/DDBJ databases">
        <authorList>
            <person name="Bekaert M."/>
        </authorList>
    </citation>
    <scope>NUCLEOTIDE SEQUENCE</scope>
    <source>
        <strain evidence="4">IoA-00</strain>
    </source>
</reference>
<keyword evidence="2" id="KW-0677">Repeat</keyword>
<dbReference type="InterPro" id="IPR036322">
    <property type="entry name" value="WD40_repeat_dom_sf"/>
</dbReference>
<dbReference type="SUPFAM" id="SSF50978">
    <property type="entry name" value="WD40 repeat-like"/>
    <property type="match status" value="1"/>
</dbReference>
<dbReference type="SMART" id="SM00320">
    <property type="entry name" value="WD40"/>
    <property type="match status" value="3"/>
</dbReference>
<keyword evidence="1" id="KW-0853">WD repeat</keyword>
<evidence type="ECO:0000256" key="2">
    <source>
        <dbReference type="ARBA" id="ARBA00022737"/>
    </source>
</evidence>
<proteinExistence type="predicted"/>
<dbReference type="InterPro" id="IPR015943">
    <property type="entry name" value="WD40/YVTN_repeat-like_dom_sf"/>
</dbReference>
<dbReference type="EMBL" id="HG994587">
    <property type="protein sequence ID" value="CAF3016782.1"/>
    <property type="molecule type" value="Genomic_DNA"/>
</dbReference>
<dbReference type="OrthoDB" id="3367at2759"/>
<dbReference type="InterPro" id="IPR051362">
    <property type="entry name" value="WD_repeat_creC_regulators"/>
</dbReference>
<evidence type="ECO:0000256" key="3">
    <source>
        <dbReference type="SAM" id="MobiDB-lite"/>
    </source>
</evidence>
<dbReference type="PANTHER" id="PTHR14107">
    <property type="entry name" value="WD REPEAT PROTEIN"/>
    <property type="match status" value="1"/>
</dbReference>
<protein>
    <submittedName>
        <fullName evidence="4">Dystrophia myotonica WD repeat-containing protein,Catabolite repression protein creC,Probable catabolite repression protein creC</fullName>
    </submittedName>
</protein>
<dbReference type="Gene3D" id="2.130.10.10">
    <property type="entry name" value="YVTN repeat-like/Quinoprotein amine dehydrogenase"/>
    <property type="match status" value="1"/>
</dbReference>